<dbReference type="SUPFAM" id="SSF54373">
    <property type="entry name" value="FAD-linked reductases, C-terminal domain"/>
    <property type="match status" value="1"/>
</dbReference>
<dbReference type="OrthoDB" id="4496419at2"/>
<keyword evidence="3" id="KW-1185">Reference proteome</keyword>
<dbReference type="InterPro" id="IPR036188">
    <property type="entry name" value="FAD/NAD-bd_sf"/>
</dbReference>
<dbReference type="RefSeq" id="WP_105186888.1">
    <property type="nucleotide sequence ID" value="NZ_BAAAGO010000001.1"/>
</dbReference>
<organism evidence="2 3">
    <name type="scientific">Micropruina glycogenica</name>
    <dbReference type="NCBI Taxonomy" id="75385"/>
    <lineage>
        <taxon>Bacteria</taxon>
        <taxon>Bacillati</taxon>
        <taxon>Actinomycetota</taxon>
        <taxon>Actinomycetes</taxon>
        <taxon>Propionibacteriales</taxon>
        <taxon>Nocardioidaceae</taxon>
        <taxon>Micropruina</taxon>
    </lineage>
</organism>
<dbReference type="Pfam" id="PF01593">
    <property type="entry name" value="Amino_oxidase"/>
    <property type="match status" value="1"/>
</dbReference>
<dbReference type="PRINTS" id="PR00411">
    <property type="entry name" value="PNDRDTASEI"/>
</dbReference>
<gene>
    <name evidence="2" type="ORF">MPLG2_3327</name>
</gene>
<dbReference type="Gene3D" id="3.50.50.60">
    <property type="entry name" value="FAD/NAD(P)-binding domain"/>
    <property type="match status" value="1"/>
</dbReference>
<feature type="domain" description="Amine oxidase" evidence="1">
    <location>
        <begin position="12"/>
        <end position="383"/>
    </location>
</feature>
<dbReference type="SUPFAM" id="SSF51905">
    <property type="entry name" value="FAD/NAD(P)-binding domain"/>
    <property type="match status" value="1"/>
</dbReference>
<dbReference type="KEGG" id="mgg:MPLG2_3327"/>
<evidence type="ECO:0000313" key="3">
    <source>
        <dbReference type="Proteomes" id="UP000238164"/>
    </source>
</evidence>
<protein>
    <submittedName>
        <fullName evidence="2">Protoporphyrinogen oxidase</fullName>
        <ecNumber evidence="2">1.3.3.4</ecNumber>
    </submittedName>
</protein>
<reference evidence="2 3" key="1">
    <citation type="submission" date="2018-02" db="EMBL/GenBank/DDBJ databases">
        <authorList>
            <person name="Cohen D.B."/>
            <person name="Kent A.D."/>
        </authorList>
    </citation>
    <scope>NUCLEOTIDE SEQUENCE [LARGE SCALE GENOMIC DNA]</scope>
    <source>
        <strain evidence="2">1</strain>
    </source>
</reference>
<dbReference type="EMBL" id="LT985188">
    <property type="protein sequence ID" value="SPD88357.1"/>
    <property type="molecule type" value="Genomic_DNA"/>
</dbReference>
<sequence>MTDVIVVGAGAGGLVAAWQLAHDGARVLVLDAWKWAGGLLGRAEVAGLSLDVGAEGYSVRGGAVAQLLADIDAGDLIERPEPGGAWLQTATGAHPIPKGLYFGLPADPTAADVRAVVGDVPAAQAPQGATMADWARAAYGQRVVDDLVTPLVGGVYSTTPEEVRLADLAPTTAALVEAGTPLREAVARSVAPPPPGGAVNGIRGGMHALVDRLVSATTPGSVEVRCGQPVSRVERTSGGWQVTTPAGTERAPLLVIALPLDAAAALLGGPAPEAQPAALDVITLVLDDDLTDAPRGTGVLVAANVPGVAAKALTHSTAKWGWLRAAAGGREVLRLSYGRRGLAPVTSVLKPAELTALVRADAAALLGRPISEPLEIRRTGWRTLPPGTPGVAASRDWLTARAGDDLALVGAGIAGVGLAAVVPHARAEAARLLRKQEKQ</sequence>
<dbReference type="InterPro" id="IPR002937">
    <property type="entry name" value="Amino_oxidase"/>
</dbReference>
<dbReference type="EC" id="1.3.3.4" evidence="2"/>
<dbReference type="Gene3D" id="1.10.3110.10">
    <property type="entry name" value="protoporphyrinogen ix oxidase, domain 3"/>
    <property type="match status" value="1"/>
</dbReference>
<dbReference type="PANTHER" id="PTHR42923">
    <property type="entry name" value="PROTOPORPHYRINOGEN OXIDASE"/>
    <property type="match status" value="1"/>
</dbReference>
<accession>A0A2N9JLM8</accession>
<dbReference type="GO" id="GO:0004729">
    <property type="term" value="F:oxygen-dependent protoporphyrinogen oxidase activity"/>
    <property type="evidence" value="ECO:0007669"/>
    <property type="project" value="UniProtKB-EC"/>
</dbReference>
<dbReference type="AlphaFoldDB" id="A0A2N9JLM8"/>
<dbReference type="PANTHER" id="PTHR42923:SF3">
    <property type="entry name" value="PROTOPORPHYRINOGEN OXIDASE"/>
    <property type="match status" value="1"/>
</dbReference>
<dbReference type="Gene3D" id="3.90.660.20">
    <property type="entry name" value="Protoporphyrinogen oxidase, mitochondrial, domain 2"/>
    <property type="match status" value="1"/>
</dbReference>
<name>A0A2N9JLM8_9ACTN</name>
<keyword evidence="2" id="KW-0560">Oxidoreductase</keyword>
<proteinExistence type="predicted"/>
<dbReference type="Proteomes" id="UP000238164">
    <property type="component" value="Chromosome 1"/>
</dbReference>
<evidence type="ECO:0000313" key="2">
    <source>
        <dbReference type="EMBL" id="SPD88357.1"/>
    </source>
</evidence>
<evidence type="ECO:0000259" key="1">
    <source>
        <dbReference type="Pfam" id="PF01593"/>
    </source>
</evidence>
<dbReference type="InterPro" id="IPR050464">
    <property type="entry name" value="Zeta_carotene_desat/Oxidored"/>
</dbReference>